<organism evidence="2 3">
    <name type="scientific">Kwoniella newhampshirensis</name>
    <dbReference type="NCBI Taxonomy" id="1651941"/>
    <lineage>
        <taxon>Eukaryota</taxon>
        <taxon>Fungi</taxon>
        <taxon>Dikarya</taxon>
        <taxon>Basidiomycota</taxon>
        <taxon>Agaricomycotina</taxon>
        <taxon>Tremellomycetes</taxon>
        <taxon>Tremellales</taxon>
        <taxon>Cryptococcaceae</taxon>
        <taxon>Kwoniella</taxon>
    </lineage>
</organism>
<evidence type="ECO:0000313" key="2">
    <source>
        <dbReference type="EMBL" id="KAK8854736.1"/>
    </source>
</evidence>
<evidence type="ECO:0000256" key="1">
    <source>
        <dbReference type="SAM" id="MobiDB-lite"/>
    </source>
</evidence>
<dbReference type="GeneID" id="92180733"/>
<proteinExistence type="predicted"/>
<feature type="region of interest" description="Disordered" evidence="1">
    <location>
        <begin position="209"/>
        <end position="380"/>
    </location>
</feature>
<dbReference type="KEGG" id="kne:92180733"/>
<dbReference type="AlphaFoldDB" id="A0AAW0YNQ4"/>
<gene>
    <name evidence="2" type="ORF">IAR55_003475</name>
</gene>
<feature type="compositionally biased region" description="Polar residues" evidence="1">
    <location>
        <begin position="295"/>
        <end position="310"/>
    </location>
</feature>
<feature type="compositionally biased region" description="Low complexity" evidence="1">
    <location>
        <begin position="266"/>
        <end position="280"/>
    </location>
</feature>
<reference evidence="2 3" key="1">
    <citation type="journal article" date="2024" name="bioRxiv">
        <title>Comparative genomics of Cryptococcus and Kwoniella reveals pathogenesis evolution and contrasting karyotype dynamics via intercentromeric recombination or chromosome fusion.</title>
        <authorList>
            <person name="Coelho M.A."/>
            <person name="David-Palma M."/>
            <person name="Shea T."/>
            <person name="Bowers K."/>
            <person name="McGinley-Smith S."/>
            <person name="Mohammad A.W."/>
            <person name="Gnirke A."/>
            <person name="Yurkov A.M."/>
            <person name="Nowrousian M."/>
            <person name="Sun S."/>
            <person name="Cuomo C.A."/>
            <person name="Heitman J."/>
        </authorList>
    </citation>
    <scope>NUCLEOTIDE SEQUENCE [LARGE SCALE GENOMIC DNA]</scope>
    <source>
        <strain evidence="2 3">CBS 13917</strain>
    </source>
</reference>
<evidence type="ECO:0000313" key="3">
    <source>
        <dbReference type="Proteomes" id="UP001388673"/>
    </source>
</evidence>
<dbReference type="RefSeq" id="XP_066802974.1">
    <property type="nucleotide sequence ID" value="XM_066946582.1"/>
</dbReference>
<dbReference type="Proteomes" id="UP001388673">
    <property type="component" value="Unassembled WGS sequence"/>
</dbReference>
<protein>
    <submittedName>
        <fullName evidence="2">Uncharacterized protein</fullName>
    </submittedName>
</protein>
<sequence length="380" mass="41482">MVSTRPSPTPARGRIAYPSAATYTPGDADNSPTYIGAAGPIHKTSSRDSDGERAQGLKTWWKGFRERERNEQNQSGIGALSRQQTSADVQAEEYSAYPSASQSSTLQFRYPPVVLTGHFTCGVRQGCRLEVAPVHDSRRGDDIPKMPFRNVLTMQLSNELSVDEAIVEYKDLIQALPRTNLYLLLYVLDLLSVFSRQADQNLMTAPSMEVRKDKVQTPTSLESPPVPTPPAPVKADADLMLPSDSDDDVPEGGYYVIEGQGPKRPTSPMSSPPTQSLPSLEANLIPPPPNRAARPTQSTARQLTPRQSTIDMEPSDSDEEAPPGGYEVRTGDFSTTRANMLGKSRTSETSQVSLTRRRTVPSQPGGGVMTRIRRDAKEAP</sequence>
<dbReference type="Gene3D" id="1.10.555.10">
    <property type="entry name" value="Rho GTPase activation protein"/>
    <property type="match status" value="1"/>
</dbReference>
<dbReference type="EMBL" id="JBCAWK010000006">
    <property type="protein sequence ID" value="KAK8854736.1"/>
    <property type="molecule type" value="Genomic_DNA"/>
</dbReference>
<feature type="region of interest" description="Disordered" evidence="1">
    <location>
        <begin position="1"/>
        <end position="53"/>
    </location>
</feature>
<comment type="caution">
    <text evidence="2">The sequence shown here is derived from an EMBL/GenBank/DDBJ whole genome shotgun (WGS) entry which is preliminary data.</text>
</comment>
<name>A0AAW0YNQ4_9TREE</name>
<dbReference type="SUPFAM" id="SSF48350">
    <property type="entry name" value="GTPase activation domain, GAP"/>
    <property type="match status" value="1"/>
</dbReference>
<dbReference type="InterPro" id="IPR008936">
    <property type="entry name" value="Rho_GTPase_activation_prot"/>
</dbReference>
<accession>A0AAW0YNQ4</accession>
<keyword evidence="3" id="KW-1185">Reference proteome</keyword>